<evidence type="ECO:0000256" key="3">
    <source>
        <dbReference type="RuleBase" id="RU361235"/>
    </source>
</evidence>
<dbReference type="InterPro" id="IPR050309">
    <property type="entry name" value="Type-B_Carboxylest/Lipase"/>
</dbReference>
<evidence type="ECO:0000313" key="6">
    <source>
        <dbReference type="Proteomes" id="UP000540519"/>
    </source>
</evidence>
<comment type="similarity">
    <text evidence="1 3">Belongs to the type-B carboxylesterase/lipase family.</text>
</comment>
<dbReference type="Pfam" id="PF00135">
    <property type="entry name" value="COesterase"/>
    <property type="match status" value="1"/>
</dbReference>
<keyword evidence="2 3" id="KW-0378">Hydrolase</keyword>
<organism evidence="5 6">
    <name type="scientific">Zobellia amurskyensis</name>
    <dbReference type="NCBI Taxonomy" id="248905"/>
    <lineage>
        <taxon>Bacteria</taxon>
        <taxon>Pseudomonadati</taxon>
        <taxon>Bacteroidota</taxon>
        <taxon>Flavobacteriia</taxon>
        <taxon>Flavobacteriales</taxon>
        <taxon>Flavobacteriaceae</taxon>
        <taxon>Zobellia</taxon>
    </lineage>
</organism>
<feature type="chain" id="PRO_5031588454" description="Carboxylic ester hydrolase" evidence="3">
    <location>
        <begin position="23"/>
        <end position="539"/>
    </location>
</feature>
<dbReference type="EC" id="3.1.1.-" evidence="3"/>
<reference evidence="5 6" key="1">
    <citation type="journal article" date="2019" name="Mar. Drugs">
        <title>Comparative Genomics and CAZyme Genome Repertoires of Marine Zobellia amurskyensis KMM 3526(T) and Zobellia laminariae KMM 3676(T).</title>
        <authorList>
            <person name="Chernysheva N."/>
            <person name="Bystritskaya E."/>
            <person name="Stenkova A."/>
            <person name="Golovkin I."/>
            <person name="Nedashkovskaya O."/>
            <person name="Isaeva M."/>
        </authorList>
    </citation>
    <scope>NUCLEOTIDE SEQUENCE [LARGE SCALE GENOMIC DNA]</scope>
    <source>
        <strain evidence="5 6">KMM 3526</strain>
    </source>
</reference>
<keyword evidence="6" id="KW-1185">Reference proteome</keyword>
<dbReference type="PROSITE" id="PS00122">
    <property type="entry name" value="CARBOXYLESTERASE_B_1"/>
    <property type="match status" value="1"/>
</dbReference>
<accession>A0A7X2ZQ77</accession>
<dbReference type="EMBL" id="RCNR01000001">
    <property type="protein sequence ID" value="MUH34375.1"/>
    <property type="molecule type" value="Genomic_DNA"/>
</dbReference>
<evidence type="ECO:0000256" key="1">
    <source>
        <dbReference type="ARBA" id="ARBA00005964"/>
    </source>
</evidence>
<dbReference type="AlphaFoldDB" id="A0A7X2ZQ77"/>
<proteinExistence type="inferred from homology"/>
<feature type="signal peptide" evidence="3">
    <location>
        <begin position="1"/>
        <end position="22"/>
    </location>
</feature>
<dbReference type="GO" id="GO:0016787">
    <property type="term" value="F:hydrolase activity"/>
    <property type="evidence" value="ECO:0007669"/>
    <property type="project" value="UniProtKB-KW"/>
</dbReference>
<dbReference type="InterPro" id="IPR029058">
    <property type="entry name" value="AB_hydrolase_fold"/>
</dbReference>
<dbReference type="PANTHER" id="PTHR11559">
    <property type="entry name" value="CARBOXYLESTERASE"/>
    <property type="match status" value="1"/>
</dbReference>
<feature type="domain" description="Carboxylesterase type B" evidence="4">
    <location>
        <begin position="34"/>
        <end position="529"/>
    </location>
</feature>
<evidence type="ECO:0000256" key="2">
    <source>
        <dbReference type="ARBA" id="ARBA00022801"/>
    </source>
</evidence>
<name>A0A7X2ZQ77_9FLAO</name>
<evidence type="ECO:0000313" key="5">
    <source>
        <dbReference type="EMBL" id="MUH34375.1"/>
    </source>
</evidence>
<protein>
    <recommendedName>
        <fullName evidence="3">Carboxylic ester hydrolase</fullName>
        <ecNumber evidence="3">3.1.1.-</ecNumber>
    </recommendedName>
</protein>
<evidence type="ECO:0000259" key="4">
    <source>
        <dbReference type="Pfam" id="PF00135"/>
    </source>
</evidence>
<gene>
    <name evidence="5" type="ORF">D9O36_00845</name>
</gene>
<dbReference type="Proteomes" id="UP000540519">
    <property type="component" value="Unassembled WGS sequence"/>
</dbReference>
<keyword evidence="3" id="KW-0732">Signal</keyword>
<dbReference type="RefSeq" id="WP_155598457.1">
    <property type="nucleotide sequence ID" value="NZ_RCNR01000001.1"/>
</dbReference>
<dbReference type="OrthoDB" id="9775851at2"/>
<comment type="caution">
    <text evidence="5">The sequence shown here is derived from an EMBL/GenBank/DDBJ whole genome shotgun (WGS) entry which is preliminary data.</text>
</comment>
<dbReference type="SUPFAM" id="SSF53474">
    <property type="entry name" value="alpha/beta-Hydrolases"/>
    <property type="match status" value="1"/>
</dbReference>
<dbReference type="Gene3D" id="3.40.50.1820">
    <property type="entry name" value="alpha/beta hydrolase"/>
    <property type="match status" value="1"/>
</dbReference>
<dbReference type="InterPro" id="IPR002018">
    <property type="entry name" value="CarbesteraseB"/>
</dbReference>
<sequence>MKKSITCFIAIVTMLSVGILTAQSEVETGENIAVTKTNSGKVRGYIEKGIFTYKGIPYATAKRFEAAVKPEAWEGVRSSTMYGPVAPLLTPTTSVQDESEFVFDHDWGYTNEDCLNLNVWTPGIDDGKKRPVMFWIHGGGFTAGSSHELPSYDGANLSKKGDVVVVSINHRLNVLGFLDLSAYSDKYKHSANNSISDMVIALEWVRDNISNFGGDPNNVTIFGQSGGGAKVNTLMAMPKAKGLFHKAVNQSGSFRTALLEKEVTQNIAKETISILGLNAATIDSIQNIPFQTLADASSKALKVVEGKMKAEGKSIIGFGLNWGPSKDGVALPCQVNSPEALALSKDIPLLIGTAKNEFAPFANMRFVGASDETIMNHIKETYKEKAEDYIKAVKKAYPEDTAAKDLLDVDTMFRPGAVAEANSKSSLKDGAPVFMYLFTWQSPVFDGKYKALHCMELPFVFDNITLANHMTGGGQEAHVLADKMSQAWINFAKNGNPNHSGLPDWPAYNNSNTATMHFNTTSVVKPQLDKELFELVKGN</sequence>
<dbReference type="InterPro" id="IPR019826">
    <property type="entry name" value="Carboxylesterase_B_AS"/>
</dbReference>